<keyword evidence="12" id="KW-0653">Protein transport</keyword>
<keyword evidence="6 17" id="KW-0812">Transmembrane</keyword>
<evidence type="ECO:0000259" key="18">
    <source>
        <dbReference type="PROSITE" id="PS51720"/>
    </source>
</evidence>
<evidence type="ECO:0000256" key="17">
    <source>
        <dbReference type="SAM" id="Phobius"/>
    </source>
</evidence>
<dbReference type="eggNOG" id="ENOG502RBY0">
    <property type="taxonomic scope" value="Eukaryota"/>
</dbReference>
<dbReference type="GO" id="GO:0016020">
    <property type="term" value="C:membrane"/>
    <property type="evidence" value="ECO:0007669"/>
    <property type="project" value="UniProtKB-SubCell"/>
</dbReference>
<dbReference type="SUPFAM" id="SSF52540">
    <property type="entry name" value="P-loop containing nucleoside triphosphate hydrolases"/>
    <property type="match status" value="1"/>
</dbReference>
<keyword evidence="14" id="KW-0342">GTP-binding</keyword>
<evidence type="ECO:0000313" key="19">
    <source>
        <dbReference type="EMBL" id="EDR23770.1"/>
    </source>
</evidence>
<dbReference type="GeneID" id="5884986"/>
<keyword evidence="4" id="KW-0150">Chloroplast</keyword>
<evidence type="ECO:0000256" key="6">
    <source>
        <dbReference type="ARBA" id="ARBA00022692"/>
    </source>
</evidence>
<gene>
    <name evidence="19" type="ORF">EDI_185320</name>
</gene>
<keyword evidence="8" id="KW-0547">Nucleotide-binding</keyword>
<keyword evidence="7" id="KW-0479">Metal-binding</keyword>
<evidence type="ECO:0000256" key="13">
    <source>
        <dbReference type="ARBA" id="ARBA00022989"/>
    </source>
</evidence>
<feature type="transmembrane region" description="Helical" evidence="17">
    <location>
        <begin position="286"/>
        <end position="304"/>
    </location>
</feature>
<keyword evidence="10" id="KW-1002">Plastid outer membrane</keyword>
<evidence type="ECO:0000256" key="8">
    <source>
        <dbReference type="ARBA" id="ARBA00022741"/>
    </source>
</evidence>
<dbReference type="EMBL" id="DS550156">
    <property type="protein sequence ID" value="EDR23770.1"/>
    <property type="molecule type" value="Genomic_DNA"/>
</dbReference>
<evidence type="ECO:0000256" key="5">
    <source>
        <dbReference type="ARBA" id="ARBA00022640"/>
    </source>
</evidence>
<comment type="subcellular location">
    <subcellularLocation>
        <location evidence="2">Membrane</location>
        <topology evidence="2">Single-pass membrane protein</topology>
    </subcellularLocation>
    <subcellularLocation>
        <location evidence="16">Plastid</location>
        <location evidence="16">Chloroplast outer membrane</location>
    </subcellularLocation>
</comment>
<evidence type="ECO:0000256" key="11">
    <source>
        <dbReference type="ARBA" id="ARBA00022842"/>
    </source>
</evidence>
<dbReference type="OrthoDB" id="5985928at2759"/>
<dbReference type="PANTHER" id="PTHR10903">
    <property type="entry name" value="GTPASE, IMAP FAMILY MEMBER-RELATED"/>
    <property type="match status" value="1"/>
</dbReference>
<dbReference type="AlphaFoldDB" id="B0ENX5"/>
<dbReference type="GO" id="GO:0046872">
    <property type="term" value="F:metal ion binding"/>
    <property type="evidence" value="ECO:0007669"/>
    <property type="project" value="UniProtKB-KW"/>
</dbReference>
<protein>
    <recommendedName>
        <fullName evidence="18">AIG1-type G domain-containing protein</fullName>
    </recommendedName>
</protein>
<dbReference type="InterPro" id="IPR045058">
    <property type="entry name" value="GIMA/IAN/Toc"/>
</dbReference>
<keyword evidence="13 17" id="KW-1133">Transmembrane helix</keyword>
<accession>B0ENX5</accession>
<reference evidence="20" key="1">
    <citation type="submission" date="2007-12" db="EMBL/GenBank/DDBJ databases">
        <title>Annotation of Entamoeba dispar SAW760.</title>
        <authorList>
            <person name="Lorenzi H."/>
            <person name="Inman J."/>
            <person name="Schobel S."/>
            <person name="Amedeo P."/>
            <person name="Caler E."/>
        </authorList>
    </citation>
    <scope>NUCLEOTIDE SEQUENCE [LARGE SCALE GENOMIC DNA]</scope>
    <source>
        <strain evidence="20">ATCC PRA-260 / SAW760</strain>
    </source>
</reference>
<evidence type="ECO:0000313" key="20">
    <source>
        <dbReference type="Proteomes" id="UP000008076"/>
    </source>
</evidence>
<keyword evidence="3" id="KW-0813">Transport</keyword>
<evidence type="ECO:0000256" key="1">
    <source>
        <dbReference type="ARBA" id="ARBA00001946"/>
    </source>
</evidence>
<keyword evidence="15 17" id="KW-0472">Membrane</keyword>
<dbReference type="GO" id="GO:0016787">
    <property type="term" value="F:hydrolase activity"/>
    <property type="evidence" value="ECO:0007669"/>
    <property type="project" value="UniProtKB-KW"/>
</dbReference>
<dbReference type="FunFam" id="3.40.50.300:FF:001252">
    <property type="entry name" value="AIG1 family protein"/>
    <property type="match status" value="1"/>
</dbReference>
<evidence type="ECO:0000256" key="3">
    <source>
        <dbReference type="ARBA" id="ARBA00022448"/>
    </source>
</evidence>
<dbReference type="GO" id="GO:0015031">
    <property type="term" value="P:protein transport"/>
    <property type="evidence" value="ECO:0007669"/>
    <property type="project" value="UniProtKB-KW"/>
</dbReference>
<dbReference type="VEuPathDB" id="AmoebaDB:EDI_185320"/>
<evidence type="ECO:0000256" key="14">
    <source>
        <dbReference type="ARBA" id="ARBA00023134"/>
    </source>
</evidence>
<dbReference type="Pfam" id="PF04548">
    <property type="entry name" value="AIG1"/>
    <property type="match status" value="1"/>
</dbReference>
<feature type="domain" description="AIG1-type G" evidence="18">
    <location>
        <begin position="6"/>
        <end position="230"/>
    </location>
</feature>
<keyword evidence="20" id="KW-1185">Reference proteome</keyword>
<evidence type="ECO:0000256" key="9">
    <source>
        <dbReference type="ARBA" id="ARBA00022801"/>
    </source>
</evidence>
<dbReference type="OMA" id="REIRIYC"/>
<evidence type="ECO:0000256" key="10">
    <source>
        <dbReference type="ARBA" id="ARBA00022805"/>
    </source>
</evidence>
<dbReference type="KEGG" id="edi:EDI_185320"/>
<dbReference type="InterPro" id="IPR027417">
    <property type="entry name" value="P-loop_NTPase"/>
</dbReference>
<dbReference type="GO" id="GO:0005525">
    <property type="term" value="F:GTP binding"/>
    <property type="evidence" value="ECO:0007669"/>
    <property type="project" value="UniProtKB-KW"/>
</dbReference>
<keyword evidence="11" id="KW-0460">Magnesium</keyword>
<proteinExistence type="predicted"/>
<sequence>MTGQERKPIKLLLIGETGNGKSSLGNFILKKNVFMVSDSPNPETTEVNGDYGGYDRNNVFVIDTPSLQESREFNERFLNDMVNFVKEQGGIQGIVIVLNYSINTISNNLKIMIQILSNVFPFKDFWGHVCIVWNKCYYFFSQDQLEMQKKNKKNKFLPELLKLTKEPTGTEGSVDVQMYYVDSQPDEEGNNIRSENEIERLIKWGSKLTPINIEVVEYKIITEEKEQTESMGNNGKYIITQLKHMKREIRIYCNGEIRYGNWKIIKVESNEITTTSDIPLTVPTRIVVAATAVIAVGTIIYFVGKAISLW</sequence>
<evidence type="ECO:0000256" key="16">
    <source>
        <dbReference type="ARBA" id="ARBA00024013"/>
    </source>
</evidence>
<evidence type="ECO:0000256" key="12">
    <source>
        <dbReference type="ARBA" id="ARBA00022927"/>
    </source>
</evidence>
<dbReference type="InterPro" id="IPR006703">
    <property type="entry name" value="G_AIG1"/>
</dbReference>
<dbReference type="Gene3D" id="3.40.50.300">
    <property type="entry name" value="P-loop containing nucleotide triphosphate hydrolases"/>
    <property type="match status" value="1"/>
</dbReference>
<comment type="cofactor">
    <cofactor evidence="1">
        <name>Mg(2+)</name>
        <dbReference type="ChEBI" id="CHEBI:18420"/>
    </cofactor>
</comment>
<evidence type="ECO:0000256" key="4">
    <source>
        <dbReference type="ARBA" id="ARBA00022528"/>
    </source>
</evidence>
<evidence type="ECO:0000256" key="2">
    <source>
        <dbReference type="ARBA" id="ARBA00004167"/>
    </source>
</evidence>
<dbReference type="Proteomes" id="UP000008076">
    <property type="component" value="Unassembled WGS sequence"/>
</dbReference>
<keyword evidence="5" id="KW-0934">Plastid</keyword>
<evidence type="ECO:0000256" key="7">
    <source>
        <dbReference type="ARBA" id="ARBA00022723"/>
    </source>
</evidence>
<dbReference type="PROSITE" id="PS51720">
    <property type="entry name" value="G_AIG1"/>
    <property type="match status" value="1"/>
</dbReference>
<dbReference type="PANTHER" id="PTHR10903:SF135">
    <property type="entry name" value="TRANSLOCASE OF CHLOROPLAST 120, CHLOROPLASTIC-RELATED"/>
    <property type="match status" value="1"/>
</dbReference>
<dbReference type="RefSeq" id="XP_001739837.1">
    <property type="nucleotide sequence ID" value="XM_001739785.1"/>
</dbReference>
<evidence type="ECO:0000256" key="15">
    <source>
        <dbReference type="ARBA" id="ARBA00023136"/>
    </source>
</evidence>
<organism evidence="20">
    <name type="scientific">Entamoeba dispar (strain ATCC PRA-260 / SAW760)</name>
    <dbReference type="NCBI Taxonomy" id="370354"/>
    <lineage>
        <taxon>Eukaryota</taxon>
        <taxon>Amoebozoa</taxon>
        <taxon>Evosea</taxon>
        <taxon>Archamoebae</taxon>
        <taxon>Mastigamoebida</taxon>
        <taxon>Entamoebidae</taxon>
        <taxon>Entamoeba</taxon>
    </lineage>
</organism>
<keyword evidence="9" id="KW-0378">Hydrolase</keyword>
<name>B0ENX5_ENTDS</name>